<name>A0A9P9EPR2_9HYPO</name>
<evidence type="ECO:0000256" key="1">
    <source>
        <dbReference type="SAM" id="SignalP"/>
    </source>
</evidence>
<feature type="chain" id="PRO_5040317956" description="Secreted protein" evidence="1">
    <location>
        <begin position="22"/>
        <end position="85"/>
    </location>
</feature>
<organism evidence="2 3">
    <name type="scientific">Dactylonectria macrodidyma</name>
    <dbReference type="NCBI Taxonomy" id="307937"/>
    <lineage>
        <taxon>Eukaryota</taxon>
        <taxon>Fungi</taxon>
        <taxon>Dikarya</taxon>
        <taxon>Ascomycota</taxon>
        <taxon>Pezizomycotina</taxon>
        <taxon>Sordariomycetes</taxon>
        <taxon>Hypocreomycetidae</taxon>
        <taxon>Hypocreales</taxon>
        <taxon>Nectriaceae</taxon>
        <taxon>Dactylonectria</taxon>
    </lineage>
</organism>
<proteinExistence type="predicted"/>
<dbReference type="EMBL" id="JAGMUV010000010">
    <property type="protein sequence ID" value="KAH7141981.1"/>
    <property type="molecule type" value="Genomic_DNA"/>
</dbReference>
<keyword evidence="3" id="KW-1185">Reference proteome</keyword>
<gene>
    <name evidence="2" type="ORF">EDB81DRAFT_797745</name>
</gene>
<evidence type="ECO:0000313" key="2">
    <source>
        <dbReference type="EMBL" id="KAH7141981.1"/>
    </source>
</evidence>
<evidence type="ECO:0008006" key="4">
    <source>
        <dbReference type="Google" id="ProtNLM"/>
    </source>
</evidence>
<dbReference type="AlphaFoldDB" id="A0A9P9EPR2"/>
<feature type="signal peptide" evidence="1">
    <location>
        <begin position="1"/>
        <end position="21"/>
    </location>
</feature>
<protein>
    <recommendedName>
        <fullName evidence="4">Secreted protein</fullName>
    </recommendedName>
</protein>
<reference evidence="2" key="1">
    <citation type="journal article" date="2021" name="Nat. Commun.">
        <title>Genetic determinants of endophytism in the Arabidopsis root mycobiome.</title>
        <authorList>
            <person name="Mesny F."/>
            <person name="Miyauchi S."/>
            <person name="Thiergart T."/>
            <person name="Pickel B."/>
            <person name="Atanasova L."/>
            <person name="Karlsson M."/>
            <person name="Huettel B."/>
            <person name="Barry K.W."/>
            <person name="Haridas S."/>
            <person name="Chen C."/>
            <person name="Bauer D."/>
            <person name="Andreopoulos W."/>
            <person name="Pangilinan J."/>
            <person name="LaButti K."/>
            <person name="Riley R."/>
            <person name="Lipzen A."/>
            <person name="Clum A."/>
            <person name="Drula E."/>
            <person name="Henrissat B."/>
            <person name="Kohler A."/>
            <person name="Grigoriev I.V."/>
            <person name="Martin F.M."/>
            <person name="Hacquard S."/>
        </authorList>
    </citation>
    <scope>NUCLEOTIDE SEQUENCE</scope>
    <source>
        <strain evidence="2">MPI-CAGE-AT-0147</strain>
    </source>
</reference>
<comment type="caution">
    <text evidence="2">The sequence shown here is derived from an EMBL/GenBank/DDBJ whole genome shotgun (WGS) entry which is preliminary data.</text>
</comment>
<sequence length="85" mass="9566">MKWLNWYVLLGLCVIESARFASNFCNARAQPAKSLLHLRTHQALRLTDDKPRLGLADTSFAEKCGGMRLVREECERNSSSVPSPC</sequence>
<accession>A0A9P9EPR2</accession>
<evidence type="ECO:0000313" key="3">
    <source>
        <dbReference type="Proteomes" id="UP000738349"/>
    </source>
</evidence>
<dbReference type="Proteomes" id="UP000738349">
    <property type="component" value="Unassembled WGS sequence"/>
</dbReference>
<keyword evidence="1" id="KW-0732">Signal</keyword>